<evidence type="ECO:0000313" key="4">
    <source>
        <dbReference type="EMBL" id="RZD18675.1"/>
    </source>
</evidence>
<evidence type="ECO:0000256" key="2">
    <source>
        <dbReference type="ARBA" id="ARBA00022679"/>
    </source>
</evidence>
<dbReference type="CDD" id="cd03789">
    <property type="entry name" value="GT9_LPS_heptosyltransferase"/>
    <property type="match status" value="1"/>
</dbReference>
<dbReference type="InterPro" id="IPR051199">
    <property type="entry name" value="LPS_LOS_Heptosyltrfase"/>
</dbReference>
<dbReference type="SUPFAM" id="SSF53756">
    <property type="entry name" value="UDP-Glycosyltransferase/glycogen phosphorylase"/>
    <property type="match status" value="2"/>
</dbReference>
<keyword evidence="1" id="KW-0328">Glycosyltransferase</keyword>
<dbReference type="PANTHER" id="PTHR30160">
    <property type="entry name" value="TETRAACYLDISACCHARIDE 4'-KINASE-RELATED"/>
    <property type="match status" value="1"/>
</dbReference>
<evidence type="ECO:0000256" key="3">
    <source>
        <dbReference type="SAM" id="Phobius"/>
    </source>
</evidence>
<comment type="caution">
    <text evidence="4">The sequence shown here is derived from an EMBL/GenBank/DDBJ whole genome shotgun (WGS) entry which is preliminary data.</text>
</comment>
<protein>
    <submittedName>
        <fullName evidence="4">Glycosyltransferase family 9 protein</fullName>
    </submittedName>
</protein>
<dbReference type="GO" id="GO:0009244">
    <property type="term" value="P:lipopolysaccharide core region biosynthetic process"/>
    <property type="evidence" value="ECO:0007669"/>
    <property type="project" value="TreeGrafter"/>
</dbReference>
<dbReference type="Pfam" id="PF01075">
    <property type="entry name" value="Glyco_transf_9"/>
    <property type="match status" value="1"/>
</dbReference>
<sequence>MKKNFLIFGLNHIGDVLMLTPAIRALKLKFPESNIFVLVSEIAAPVLYRNPDVYKVIERKKHKGILNIFYLYKLYKELKKYNFYACINFLTSFEFALLSFFISKKRIGISSFKTFLFYNYKIANDKKIHNIHNIDRALKLVDIFSIKEKYNSRKLVYIPTEEDIKTAINLLKASNINVNIINNNYNDDNNNTINNNAINNNSANNAVNNNEANNAINNNNDSNIAINNIPANNIETTTNNNKYIFDNTNIVVFSPGSTRSSKEANPELFALFADYLNKLGFYVIIIGSKKDILLANKIYRLTSDKKLTVNLTGVTDIYMLGGLIKISQLVISVDNGVMHLASALNTPLIALFGSTDPAVCGPVNDDSYIIDKKTDCYHCFLNTCDKESFLKNDYPDCMGNIELYDLTDALEELKIYIK</sequence>
<dbReference type="EMBL" id="SGBB01000006">
    <property type="protein sequence ID" value="RZD18675.1"/>
    <property type="molecule type" value="Genomic_DNA"/>
</dbReference>
<feature type="transmembrane region" description="Helical" evidence="3">
    <location>
        <begin position="81"/>
        <end position="102"/>
    </location>
</feature>
<dbReference type="GO" id="GO:0005829">
    <property type="term" value="C:cytosol"/>
    <property type="evidence" value="ECO:0007669"/>
    <property type="project" value="TreeGrafter"/>
</dbReference>
<dbReference type="Gene3D" id="3.40.50.2000">
    <property type="entry name" value="Glycogen Phosphorylase B"/>
    <property type="match status" value="2"/>
</dbReference>
<gene>
    <name evidence="4" type="ORF">EVG15_04655</name>
</gene>
<organism evidence="4 5">
    <name type="scientific">Candidatus Acididesulfobacter diazotrophicus</name>
    <dbReference type="NCBI Taxonomy" id="2597226"/>
    <lineage>
        <taxon>Bacteria</taxon>
        <taxon>Deltaproteobacteria</taxon>
        <taxon>Candidatus Acidulodesulfobacterales</taxon>
        <taxon>Candidatus Acididesulfobacter</taxon>
    </lineage>
</organism>
<proteinExistence type="predicted"/>
<dbReference type="Proteomes" id="UP000319296">
    <property type="component" value="Unassembled WGS sequence"/>
</dbReference>
<dbReference type="PANTHER" id="PTHR30160:SF1">
    <property type="entry name" value="LIPOPOLYSACCHARIDE 1,2-N-ACETYLGLUCOSAMINETRANSFERASE-RELATED"/>
    <property type="match status" value="1"/>
</dbReference>
<reference evidence="4 5" key="1">
    <citation type="journal article" date="2019" name="ISME J.">
        <title>Insights into ecological role of a new deltaproteobacterial order Candidatus Acidulodesulfobacterales by metagenomics and metatranscriptomics.</title>
        <authorList>
            <person name="Tan S."/>
            <person name="Liu J."/>
            <person name="Fang Y."/>
            <person name="Hedlund B.P."/>
            <person name="Lian Z.H."/>
            <person name="Huang L.Y."/>
            <person name="Li J.T."/>
            <person name="Huang L.N."/>
            <person name="Li W.J."/>
            <person name="Jiang H.C."/>
            <person name="Dong H.L."/>
            <person name="Shu W.S."/>
        </authorList>
    </citation>
    <scope>NUCLEOTIDE SEQUENCE [LARGE SCALE GENOMIC DNA]</scope>
    <source>
        <strain evidence="4">AP1</strain>
    </source>
</reference>
<dbReference type="GO" id="GO:0008713">
    <property type="term" value="F:ADP-heptose-lipopolysaccharide heptosyltransferase activity"/>
    <property type="evidence" value="ECO:0007669"/>
    <property type="project" value="TreeGrafter"/>
</dbReference>
<keyword evidence="3" id="KW-0472">Membrane</keyword>
<evidence type="ECO:0000313" key="5">
    <source>
        <dbReference type="Proteomes" id="UP000319296"/>
    </source>
</evidence>
<keyword evidence="3" id="KW-1133">Transmembrane helix</keyword>
<dbReference type="InterPro" id="IPR002201">
    <property type="entry name" value="Glyco_trans_9"/>
</dbReference>
<keyword evidence="2 4" id="KW-0808">Transferase</keyword>
<keyword evidence="3" id="KW-0812">Transmembrane</keyword>
<dbReference type="AlphaFoldDB" id="A0A519BN40"/>
<name>A0A519BN40_9DELT</name>
<evidence type="ECO:0000256" key="1">
    <source>
        <dbReference type="ARBA" id="ARBA00022676"/>
    </source>
</evidence>
<accession>A0A519BN40</accession>